<organism evidence="2 3">
    <name type="scientific">Rhodalgimonas zhirmunskyi</name>
    <dbReference type="NCBI Taxonomy" id="2964767"/>
    <lineage>
        <taxon>Bacteria</taxon>
        <taxon>Pseudomonadati</taxon>
        <taxon>Pseudomonadota</taxon>
        <taxon>Alphaproteobacteria</taxon>
        <taxon>Rhodobacterales</taxon>
        <taxon>Roseobacteraceae</taxon>
        <taxon>Rhodalgimonas</taxon>
    </lineage>
</organism>
<comment type="caution">
    <text evidence="2">The sequence shown here is derived from an EMBL/GenBank/DDBJ whole genome shotgun (WGS) entry which is preliminary data.</text>
</comment>
<reference evidence="2" key="2">
    <citation type="submission" date="2023-04" db="EMBL/GenBank/DDBJ databases">
        <title>'Rhodoalgimonas zhirmunskyi' gen. nov., isolated from a red alga.</title>
        <authorList>
            <person name="Nedashkovskaya O.I."/>
            <person name="Otstavnykh N.Y."/>
            <person name="Bystritskaya E.P."/>
            <person name="Balabanova L.A."/>
            <person name="Isaeva M.P."/>
        </authorList>
    </citation>
    <scope>NUCLEOTIDE SEQUENCE</scope>
    <source>
        <strain evidence="2">10Alg 79</strain>
    </source>
</reference>
<reference evidence="2" key="1">
    <citation type="submission" date="2022-07" db="EMBL/GenBank/DDBJ databases">
        <authorList>
            <person name="Otstavnykh N."/>
            <person name="Isaeva M."/>
            <person name="Bystritskaya E."/>
        </authorList>
    </citation>
    <scope>NUCLEOTIDE SEQUENCE</scope>
    <source>
        <strain evidence="2">10Alg 79</strain>
    </source>
</reference>
<dbReference type="Proteomes" id="UP001227162">
    <property type="component" value="Unassembled WGS sequence"/>
</dbReference>
<evidence type="ECO:0000313" key="2">
    <source>
        <dbReference type="EMBL" id="MDQ2093072.1"/>
    </source>
</evidence>
<proteinExistence type="predicted"/>
<protein>
    <submittedName>
        <fullName evidence="2">Uncharacterized protein</fullName>
    </submittedName>
</protein>
<dbReference type="RefSeq" id="WP_317624674.1">
    <property type="nucleotide sequence ID" value="NZ_JANFFA010000001.1"/>
</dbReference>
<evidence type="ECO:0000256" key="1">
    <source>
        <dbReference type="SAM" id="MobiDB-lite"/>
    </source>
</evidence>
<dbReference type="EMBL" id="JANFFA010000001">
    <property type="protein sequence ID" value="MDQ2093072.1"/>
    <property type="molecule type" value="Genomic_DNA"/>
</dbReference>
<feature type="compositionally biased region" description="Basic and acidic residues" evidence="1">
    <location>
        <begin position="48"/>
        <end position="58"/>
    </location>
</feature>
<accession>A0AAJ1UBW5</accession>
<name>A0AAJ1UBW5_9RHOB</name>
<keyword evidence="3" id="KW-1185">Reference proteome</keyword>
<evidence type="ECO:0000313" key="3">
    <source>
        <dbReference type="Proteomes" id="UP001227162"/>
    </source>
</evidence>
<dbReference type="AlphaFoldDB" id="A0AAJ1UBW5"/>
<feature type="region of interest" description="Disordered" evidence="1">
    <location>
        <begin position="35"/>
        <end position="69"/>
    </location>
</feature>
<gene>
    <name evidence="2" type="ORF">NOI20_03010</name>
</gene>
<sequence>MTNQIETSACTNTRHSALRHARLFALIHARTAADAPCPQAENQIAPPDPRRPLTESERAALGYAPSFGR</sequence>